<proteinExistence type="predicted"/>
<dbReference type="EMBL" id="BMOF01000010">
    <property type="protein sequence ID" value="GGJ96370.1"/>
    <property type="molecule type" value="Genomic_DNA"/>
</dbReference>
<dbReference type="AlphaFoldDB" id="A0A8J3F9B0"/>
<evidence type="ECO:0000313" key="1">
    <source>
        <dbReference type="EMBL" id="GGJ96370.1"/>
    </source>
</evidence>
<name>A0A8J3F9B0_9BACI</name>
<keyword evidence="2" id="KW-1185">Reference proteome</keyword>
<sequence length="53" mass="5932">MSAPSPPASDAPRFVLALDERHPSWARLESPYRQSGKPVSFRNVHLSDWLALS</sequence>
<reference evidence="1" key="1">
    <citation type="journal article" date="2014" name="Int. J. Syst. Evol. Microbiol.">
        <title>Complete genome sequence of Corynebacterium casei LMG S-19264T (=DSM 44701T), isolated from a smear-ripened cheese.</title>
        <authorList>
            <consortium name="US DOE Joint Genome Institute (JGI-PGF)"/>
            <person name="Walter F."/>
            <person name="Albersmeier A."/>
            <person name="Kalinowski J."/>
            <person name="Ruckert C."/>
        </authorList>
    </citation>
    <scope>NUCLEOTIDE SEQUENCE</scope>
    <source>
        <strain evidence="1">JCM 14719</strain>
    </source>
</reference>
<protein>
    <submittedName>
        <fullName evidence="1">Uncharacterized protein</fullName>
    </submittedName>
</protein>
<reference evidence="1" key="2">
    <citation type="submission" date="2020-09" db="EMBL/GenBank/DDBJ databases">
        <authorList>
            <person name="Sun Q."/>
            <person name="Ohkuma M."/>
        </authorList>
    </citation>
    <scope>NUCLEOTIDE SEQUENCE</scope>
    <source>
        <strain evidence="1">JCM 14719</strain>
    </source>
</reference>
<dbReference type="Proteomes" id="UP000637720">
    <property type="component" value="Unassembled WGS sequence"/>
</dbReference>
<evidence type="ECO:0000313" key="2">
    <source>
        <dbReference type="Proteomes" id="UP000637720"/>
    </source>
</evidence>
<dbReference type="RefSeq" id="WP_157057832.1">
    <property type="nucleotide sequence ID" value="NZ_BMOF01000010.1"/>
</dbReference>
<organism evidence="1 2">
    <name type="scientific">Calditerricola satsumensis</name>
    <dbReference type="NCBI Taxonomy" id="373054"/>
    <lineage>
        <taxon>Bacteria</taxon>
        <taxon>Bacillati</taxon>
        <taxon>Bacillota</taxon>
        <taxon>Bacilli</taxon>
        <taxon>Bacillales</taxon>
        <taxon>Bacillaceae</taxon>
        <taxon>Calditerricola</taxon>
    </lineage>
</organism>
<accession>A0A8J3F9B0</accession>
<comment type="caution">
    <text evidence="1">The sequence shown here is derived from an EMBL/GenBank/DDBJ whole genome shotgun (WGS) entry which is preliminary data.</text>
</comment>
<gene>
    <name evidence="1" type="ORF">GCM10007043_07840</name>
</gene>